<reference evidence="1 2" key="1">
    <citation type="submission" date="2017-03" db="EMBL/GenBank/DDBJ databases">
        <title>Genomic insights into Mycobacterium simiae human colonization.</title>
        <authorList>
            <person name="Steffani J.L."/>
            <person name="Brunck M.E."/>
            <person name="Cruz E."/>
            <person name="Montiel R."/>
            <person name="Barona F."/>
        </authorList>
    </citation>
    <scope>NUCLEOTIDE SEQUENCE [LARGE SCALE GENOMIC DNA]</scope>
    <source>
        <strain evidence="1 2">MsiGto</strain>
    </source>
</reference>
<dbReference type="EMBL" id="MZZM01000044">
    <property type="protein sequence ID" value="ORJ52770.1"/>
    <property type="molecule type" value="Genomic_DNA"/>
</dbReference>
<evidence type="ECO:0000313" key="1">
    <source>
        <dbReference type="EMBL" id="ORJ52770.1"/>
    </source>
</evidence>
<dbReference type="Gene3D" id="1.10.10.10">
    <property type="entry name" value="Winged helix-like DNA-binding domain superfamily/Winged helix DNA-binding domain"/>
    <property type="match status" value="1"/>
</dbReference>
<dbReference type="RefSeq" id="WP_054585937.1">
    <property type="nucleotide sequence ID" value="NZ_JASWDE010000063.1"/>
</dbReference>
<sequence>MDDARFLAGPKEIGAVLGVQANTVNAWRRRGDGVQAFPAPIVTLAGGNVWDIRDVIAWADATGRTVCQRDYTAPGWSPTSDPQ</sequence>
<gene>
    <name evidence="1" type="ORF">B5M45_30070</name>
</gene>
<proteinExistence type="predicted"/>
<dbReference type="InterPro" id="IPR036388">
    <property type="entry name" value="WH-like_DNA-bd_sf"/>
</dbReference>
<dbReference type="AlphaFoldDB" id="A0A1X0XIP3"/>
<name>A0A1X0XIP3_MYCSI</name>
<keyword evidence="2" id="KW-1185">Reference proteome</keyword>
<evidence type="ECO:0000313" key="2">
    <source>
        <dbReference type="Proteomes" id="UP000193040"/>
    </source>
</evidence>
<comment type="caution">
    <text evidence="1">The sequence shown here is derived from an EMBL/GenBank/DDBJ whole genome shotgun (WGS) entry which is preliminary data.</text>
</comment>
<protein>
    <recommendedName>
        <fullName evidence="3">DNA-binding protein</fullName>
    </recommendedName>
</protein>
<dbReference type="Proteomes" id="UP000193040">
    <property type="component" value="Unassembled WGS sequence"/>
</dbReference>
<evidence type="ECO:0008006" key="3">
    <source>
        <dbReference type="Google" id="ProtNLM"/>
    </source>
</evidence>
<accession>A0A1X0XIP3</accession>
<organism evidence="1 2">
    <name type="scientific">Mycobacterium simiae</name>
    <name type="common">Mycobacterium habana</name>
    <dbReference type="NCBI Taxonomy" id="1784"/>
    <lineage>
        <taxon>Bacteria</taxon>
        <taxon>Bacillati</taxon>
        <taxon>Actinomycetota</taxon>
        <taxon>Actinomycetes</taxon>
        <taxon>Mycobacteriales</taxon>
        <taxon>Mycobacteriaceae</taxon>
        <taxon>Mycobacterium</taxon>
        <taxon>Mycobacterium simiae complex</taxon>
    </lineage>
</organism>